<name>A0AAD3H5R2_9STRA</name>
<dbReference type="Pfam" id="PF09809">
    <property type="entry name" value="MRP-L27"/>
    <property type="match status" value="1"/>
</dbReference>
<dbReference type="GO" id="GO:0006412">
    <property type="term" value="P:translation"/>
    <property type="evidence" value="ECO:0007669"/>
    <property type="project" value="TreeGrafter"/>
</dbReference>
<keyword evidence="6" id="KW-0687">Ribonucleoprotein</keyword>
<protein>
    <submittedName>
        <fullName evidence="8">Uncharacterized protein</fullName>
    </submittedName>
</protein>
<keyword evidence="4" id="KW-0689">Ribosomal protein</keyword>
<evidence type="ECO:0000256" key="7">
    <source>
        <dbReference type="SAM" id="MobiDB-lite"/>
    </source>
</evidence>
<evidence type="ECO:0000256" key="3">
    <source>
        <dbReference type="ARBA" id="ARBA00022946"/>
    </source>
</evidence>
<dbReference type="GO" id="GO:0005762">
    <property type="term" value="C:mitochondrial large ribosomal subunit"/>
    <property type="evidence" value="ECO:0007669"/>
    <property type="project" value="InterPro"/>
</dbReference>
<dbReference type="AlphaFoldDB" id="A0AAD3H5R2"/>
<evidence type="ECO:0000256" key="6">
    <source>
        <dbReference type="ARBA" id="ARBA00023274"/>
    </source>
</evidence>
<evidence type="ECO:0000256" key="4">
    <source>
        <dbReference type="ARBA" id="ARBA00022980"/>
    </source>
</evidence>
<evidence type="ECO:0000256" key="5">
    <source>
        <dbReference type="ARBA" id="ARBA00023128"/>
    </source>
</evidence>
<organism evidence="8 9">
    <name type="scientific">Chaetoceros tenuissimus</name>
    <dbReference type="NCBI Taxonomy" id="426638"/>
    <lineage>
        <taxon>Eukaryota</taxon>
        <taxon>Sar</taxon>
        <taxon>Stramenopiles</taxon>
        <taxon>Ochrophyta</taxon>
        <taxon>Bacillariophyta</taxon>
        <taxon>Coscinodiscophyceae</taxon>
        <taxon>Chaetocerotophycidae</taxon>
        <taxon>Chaetocerotales</taxon>
        <taxon>Chaetocerotaceae</taxon>
        <taxon>Chaetoceros</taxon>
    </lineage>
</organism>
<evidence type="ECO:0000313" key="9">
    <source>
        <dbReference type="Proteomes" id="UP001054902"/>
    </source>
</evidence>
<keyword evidence="3" id="KW-0809">Transit peptide</keyword>
<evidence type="ECO:0000256" key="1">
    <source>
        <dbReference type="ARBA" id="ARBA00004173"/>
    </source>
</evidence>
<comment type="similarity">
    <text evidence="2">Belongs to the mitochondrion-specific ribosomal protein mL41 family.</text>
</comment>
<dbReference type="PANTHER" id="PTHR21338">
    <property type="entry name" value="MITOCHONDRIAL RIBOSOMAL PROTEIN L41"/>
    <property type="match status" value="1"/>
</dbReference>
<keyword evidence="5" id="KW-0496">Mitochondrion</keyword>
<feature type="compositionally biased region" description="Basic residues" evidence="7">
    <location>
        <begin position="9"/>
        <end position="25"/>
    </location>
</feature>
<dbReference type="EMBL" id="BLLK01000045">
    <property type="protein sequence ID" value="GFH51018.1"/>
    <property type="molecule type" value="Genomic_DNA"/>
</dbReference>
<evidence type="ECO:0000313" key="8">
    <source>
        <dbReference type="EMBL" id="GFH51018.1"/>
    </source>
</evidence>
<dbReference type="Proteomes" id="UP001054902">
    <property type="component" value="Unassembled WGS sequence"/>
</dbReference>
<keyword evidence="9" id="KW-1185">Reference proteome</keyword>
<evidence type="ECO:0000256" key="2">
    <source>
        <dbReference type="ARBA" id="ARBA00010152"/>
    </source>
</evidence>
<comment type="subcellular location">
    <subcellularLocation>
        <location evidence="1">Mitochondrion</location>
    </subcellularLocation>
</comment>
<dbReference type="InterPro" id="IPR019189">
    <property type="entry name" value="Ribosomal_mL41"/>
</dbReference>
<dbReference type="GO" id="GO:0003735">
    <property type="term" value="F:structural constituent of ribosome"/>
    <property type="evidence" value="ECO:0007669"/>
    <property type="project" value="InterPro"/>
</dbReference>
<gene>
    <name evidence="8" type="ORF">CTEN210_07494</name>
</gene>
<sequence length="83" mass="9399">MSKFMPKSASKRKPLSTKHARKGYYKGKGATKEGTFRGKAGRFVLDQERMLDIVAPDLTGFKLKPYIAKTVPKWAPENDRNRA</sequence>
<comment type="caution">
    <text evidence="8">The sequence shown here is derived from an EMBL/GenBank/DDBJ whole genome shotgun (WGS) entry which is preliminary data.</text>
</comment>
<reference evidence="8 9" key="1">
    <citation type="journal article" date="2021" name="Sci. Rep.">
        <title>The genome of the diatom Chaetoceros tenuissimus carries an ancient integrated fragment of an extant virus.</title>
        <authorList>
            <person name="Hongo Y."/>
            <person name="Kimura K."/>
            <person name="Takaki Y."/>
            <person name="Yoshida Y."/>
            <person name="Baba S."/>
            <person name="Kobayashi G."/>
            <person name="Nagasaki K."/>
            <person name="Hano T."/>
            <person name="Tomaru Y."/>
        </authorList>
    </citation>
    <scope>NUCLEOTIDE SEQUENCE [LARGE SCALE GENOMIC DNA]</scope>
    <source>
        <strain evidence="8 9">NIES-3715</strain>
    </source>
</reference>
<accession>A0AAD3H5R2</accession>
<dbReference type="PANTHER" id="PTHR21338:SF0">
    <property type="entry name" value="LARGE RIBOSOMAL SUBUNIT PROTEIN ML41"/>
    <property type="match status" value="1"/>
</dbReference>
<feature type="region of interest" description="Disordered" evidence="7">
    <location>
        <begin position="1"/>
        <end position="32"/>
    </location>
</feature>
<proteinExistence type="inferred from homology"/>